<dbReference type="PANTHER" id="PTHR23389">
    <property type="entry name" value="CHROMOSOME TRANSMISSION FIDELITY FACTOR 18"/>
    <property type="match status" value="1"/>
</dbReference>
<feature type="domain" description="AAA+ ATPase" evidence="2">
    <location>
        <begin position="360"/>
        <end position="580"/>
    </location>
</feature>
<reference evidence="3" key="1">
    <citation type="submission" date="2020-03" db="EMBL/GenBank/DDBJ databases">
        <authorList>
            <person name="Weist P."/>
        </authorList>
    </citation>
    <scope>NUCLEOTIDE SEQUENCE</scope>
</reference>
<feature type="region of interest" description="Disordered" evidence="1">
    <location>
        <begin position="493"/>
        <end position="518"/>
    </location>
</feature>
<dbReference type="AlphaFoldDB" id="A0A9N7TPV0"/>
<dbReference type="InterPro" id="IPR027417">
    <property type="entry name" value="P-loop_NTPase"/>
</dbReference>
<proteinExistence type="predicted"/>
<dbReference type="CDD" id="cd00009">
    <property type="entry name" value="AAA"/>
    <property type="match status" value="1"/>
</dbReference>
<evidence type="ECO:0000259" key="2">
    <source>
        <dbReference type="SMART" id="SM00382"/>
    </source>
</evidence>
<dbReference type="PROSITE" id="PS51257">
    <property type="entry name" value="PROKAR_LIPOPROTEIN"/>
    <property type="match status" value="1"/>
</dbReference>
<comment type="caution">
    <text evidence="3">The sequence shown here is derived from an EMBL/GenBank/DDBJ whole genome shotgun (WGS) entry which is preliminary data.</text>
</comment>
<evidence type="ECO:0000313" key="3">
    <source>
        <dbReference type="EMBL" id="CAB1416946.1"/>
    </source>
</evidence>
<dbReference type="GO" id="GO:0005524">
    <property type="term" value="F:ATP binding"/>
    <property type="evidence" value="ECO:0007669"/>
    <property type="project" value="InterPro"/>
</dbReference>
<keyword evidence="4" id="KW-1185">Reference proteome</keyword>
<sequence length="986" mass="109318">MRNKLKRNKKCREPATERSTEVITLALALAVSSCSVEGDSPTPAAAGVSDRNVHPRQGQRKTWSVQDVKIAPIFSRTPLHSKRKVSSDVNLCQSENKLQTPVPPLPPPPLPPRLSPVVHLLEEDQDRLSTRRRYVSPSSLRSRLEEIKTSNPAFPVQTVFSTLQKKTSLQGFGSSDNSLHPSSPQKRRRGGESSERVSKRLRCGGAAEGGVGLDPQSGQGILAVRKQPSISKLSRSHRLQQRSGSLTVPVNNPELNSEGRNHSESDGQSPIIHDVLNREGSYEDVLWTDKYSPQHSSEVIGNSGSVNKLQSWLKKWKLRADCDERRKVEERRDEDNSTDSWDCGDFQGEAVAEDHREEPLCNTMLLTGPPGVGKTASVYACAQELGFKVFEVNCSSQRSGRHVLSQLKEATQSYLVETSGKDPLKPAYLNNYNSSTLKADTVPAGRPVPPKNVTSTSKKKHVGRSGLKGKSNPAVVTLTSYFKMKAEADHLHCAGPTPLEKQDGKKLSSPGGDQTVTPSKKKATSLILFEEVDVIFDDDVGFLGAIKSFMATTKRPVILTTNDPLFRERFSCSLEEILFKTPSVVSVCSYLQLVCLSENVPLELDDVRSLLRHTSGDVRRCLLQLQLWALSGGGQAAQSGGCKEPIRLQYSYAAEDGDHLDSGRPPWDKSCTASMLGLQPVTPKKLLNLLKCRRWSETDMNKLLRLLSESWRGGEPLLYNNLELLLPNRTSGTAPGEDDLFWGYRGSCRPPTVILVSCGSKEISSDKTEQISDACLDALSDFFDLMSYLDIWLPAAAPLCSGACSPEEFVWTGAEIKDGLLDESNEEEEKEGGSWSHERLLDIKAAAEGLGSHRCWWRGSQAWTEAQKQKHELGGERWERLVERLAFPASSKRQNLRFSFQPLCGTSVSHRRYDLSRKVLSSDSFSLLGNRRAVCVDYMPVLRSICRCHRAQQQEEEPNSTCVNYLRNKHLDLSKSTLQLLAEDFS</sequence>
<dbReference type="PANTHER" id="PTHR23389:SF21">
    <property type="entry name" value="ATPASE FAMILY AAA DOMAIN-CONTAINING PROTEIN 5"/>
    <property type="match status" value="1"/>
</dbReference>
<evidence type="ECO:0000256" key="1">
    <source>
        <dbReference type="SAM" id="MobiDB-lite"/>
    </source>
</evidence>
<protein>
    <recommendedName>
        <fullName evidence="2">AAA+ ATPase domain-containing protein</fullName>
    </recommendedName>
</protein>
<evidence type="ECO:0000313" key="4">
    <source>
        <dbReference type="Proteomes" id="UP001153269"/>
    </source>
</evidence>
<dbReference type="Pfam" id="PF00004">
    <property type="entry name" value="AAA"/>
    <property type="match status" value="1"/>
</dbReference>
<dbReference type="Proteomes" id="UP001153269">
    <property type="component" value="Unassembled WGS sequence"/>
</dbReference>
<dbReference type="GO" id="GO:0005634">
    <property type="term" value="C:nucleus"/>
    <property type="evidence" value="ECO:0007669"/>
    <property type="project" value="TreeGrafter"/>
</dbReference>
<feature type="compositionally biased region" description="Polar residues" evidence="1">
    <location>
        <begin position="169"/>
        <end position="184"/>
    </location>
</feature>
<feature type="compositionally biased region" description="Polar residues" evidence="1">
    <location>
        <begin position="241"/>
        <end position="255"/>
    </location>
</feature>
<dbReference type="Gene3D" id="3.40.50.300">
    <property type="entry name" value="P-loop containing nucleotide triphosphate hydrolases"/>
    <property type="match status" value="1"/>
</dbReference>
<feature type="region of interest" description="Disordered" evidence="1">
    <location>
        <begin position="169"/>
        <end position="198"/>
    </location>
</feature>
<dbReference type="InterPro" id="IPR003593">
    <property type="entry name" value="AAA+_ATPase"/>
</dbReference>
<dbReference type="InterPro" id="IPR003959">
    <property type="entry name" value="ATPase_AAA_core"/>
</dbReference>
<dbReference type="GO" id="GO:0016887">
    <property type="term" value="F:ATP hydrolysis activity"/>
    <property type="evidence" value="ECO:0007669"/>
    <property type="project" value="InterPro"/>
</dbReference>
<gene>
    <name evidence="3" type="ORF">PLEPLA_LOCUS4739</name>
</gene>
<dbReference type="GO" id="GO:0003677">
    <property type="term" value="F:DNA binding"/>
    <property type="evidence" value="ECO:0007669"/>
    <property type="project" value="TreeGrafter"/>
</dbReference>
<feature type="region of interest" description="Disordered" evidence="1">
    <location>
        <begin position="438"/>
        <end position="469"/>
    </location>
</feature>
<dbReference type="EMBL" id="CADEAL010000233">
    <property type="protein sequence ID" value="CAB1416946.1"/>
    <property type="molecule type" value="Genomic_DNA"/>
</dbReference>
<dbReference type="GO" id="GO:0061860">
    <property type="term" value="F:DNA clamp unloader activity"/>
    <property type="evidence" value="ECO:0007669"/>
    <property type="project" value="TreeGrafter"/>
</dbReference>
<accession>A0A9N7TPV0</accession>
<dbReference type="SMART" id="SM00382">
    <property type="entry name" value="AAA"/>
    <property type="match status" value="1"/>
</dbReference>
<feature type="region of interest" description="Disordered" evidence="1">
    <location>
        <begin position="228"/>
        <end position="270"/>
    </location>
</feature>
<organism evidence="3 4">
    <name type="scientific">Pleuronectes platessa</name>
    <name type="common">European plaice</name>
    <dbReference type="NCBI Taxonomy" id="8262"/>
    <lineage>
        <taxon>Eukaryota</taxon>
        <taxon>Metazoa</taxon>
        <taxon>Chordata</taxon>
        <taxon>Craniata</taxon>
        <taxon>Vertebrata</taxon>
        <taxon>Euteleostomi</taxon>
        <taxon>Actinopterygii</taxon>
        <taxon>Neopterygii</taxon>
        <taxon>Teleostei</taxon>
        <taxon>Neoteleostei</taxon>
        <taxon>Acanthomorphata</taxon>
        <taxon>Carangaria</taxon>
        <taxon>Pleuronectiformes</taxon>
        <taxon>Pleuronectoidei</taxon>
        <taxon>Pleuronectidae</taxon>
        <taxon>Pleuronectes</taxon>
    </lineage>
</organism>
<feature type="region of interest" description="Disordered" evidence="1">
    <location>
        <begin position="35"/>
        <end position="62"/>
    </location>
</feature>
<dbReference type="SUPFAM" id="SSF52540">
    <property type="entry name" value="P-loop containing nucleoside triphosphate hydrolases"/>
    <property type="match status" value="1"/>
</dbReference>
<name>A0A9N7TPV0_PLEPL</name>